<proteinExistence type="predicted"/>
<evidence type="ECO:0000313" key="5">
    <source>
        <dbReference type="EMBL" id="RDB57946.1"/>
    </source>
</evidence>
<evidence type="ECO:0000313" key="6">
    <source>
        <dbReference type="Proteomes" id="UP000253975"/>
    </source>
</evidence>
<dbReference type="Gene3D" id="1.10.10.10">
    <property type="entry name" value="Winged helix-like DNA-binding domain superfamily/Winged helix DNA-binding domain"/>
    <property type="match status" value="1"/>
</dbReference>
<dbReference type="GO" id="GO:0003700">
    <property type="term" value="F:DNA-binding transcription factor activity"/>
    <property type="evidence" value="ECO:0007669"/>
    <property type="project" value="InterPro"/>
</dbReference>
<dbReference type="Proteomes" id="UP000253975">
    <property type="component" value="Unassembled WGS sequence"/>
</dbReference>
<dbReference type="SUPFAM" id="SSF46785">
    <property type="entry name" value="Winged helix' DNA-binding domain"/>
    <property type="match status" value="1"/>
</dbReference>
<dbReference type="PANTHER" id="PTHR38445">
    <property type="entry name" value="HTH-TYPE TRANSCRIPTIONAL REPRESSOR YTRA"/>
    <property type="match status" value="1"/>
</dbReference>
<name>A0A369LI94_9ACTN</name>
<keyword evidence="1" id="KW-0805">Transcription regulation</keyword>
<evidence type="ECO:0000256" key="1">
    <source>
        <dbReference type="ARBA" id="ARBA00023015"/>
    </source>
</evidence>
<dbReference type="InterPro" id="IPR036388">
    <property type="entry name" value="WH-like_DNA-bd_sf"/>
</dbReference>
<dbReference type="GO" id="GO:0003677">
    <property type="term" value="F:DNA binding"/>
    <property type="evidence" value="ECO:0007669"/>
    <property type="project" value="UniProtKB-KW"/>
</dbReference>
<evidence type="ECO:0000256" key="3">
    <source>
        <dbReference type="ARBA" id="ARBA00023163"/>
    </source>
</evidence>
<reference evidence="5 6" key="1">
    <citation type="journal article" date="2018" name="Elife">
        <title>Discovery and characterization of a prevalent human gut bacterial enzyme sufficient for the inactivation of a family of plant toxins.</title>
        <authorList>
            <person name="Koppel N."/>
            <person name="Bisanz J.E."/>
            <person name="Pandelia M.E."/>
            <person name="Turnbaugh P.J."/>
            <person name="Balskus E.P."/>
        </authorList>
    </citation>
    <scope>NUCLEOTIDE SEQUENCE [LARGE SCALE GENOMIC DNA]</scope>
    <source>
        <strain evidence="5 6">OB21 GAM31</strain>
    </source>
</reference>
<keyword evidence="2" id="KW-0238">DNA-binding</keyword>
<dbReference type="SMART" id="SM00345">
    <property type="entry name" value="HTH_GNTR"/>
    <property type="match status" value="1"/>
</dbReference>
<dbReference type="PROSITE" id="PS50949">
    <property type="entry name" value="HTH_GNTR"/>
    <property type="match status" value="1"/>
</dbReference>
<dbReference type="EMBL" id="PPTO01000010">
    <property type="protein sequence ID" value="RDB57946.1"/>
    <property type="molecule type" value="Genomic_DNA"/>
</dbReference>
<dbReference type="InterPro" id="IPR036390">
    <property type="entry name" value="WH_DNA-bd_sf"/>
</dbReference>
<gene>
    <name evidence="5" type="ORF">C1881_06650</name>
</gene>
<accession>A0A369LI94</accession>
<dbReference type="RefSeq" id="WP_114615751.1">
    <property type="nucleotide sequence ID" value="NZ_PPTO01000010.1"/>
</dbReference>
<dbReference type="CDD" id="cd07377">
    <property type="entry name" value="WHTH_GntR"/>
    <property type="match status" value="1"/>
</dbReference>
<dbReference type="AlphaFoldDB" id="A0A369LI94"/>
<dbReference type="InterPro" id="IPR000524">
    <property type="entry name" value="Tscrpt_reg_HTH_GntR"/>
</dbReference>
<dbReference type="Pfam" id="PF00392">
    <property type="entry name" value="GntR"/>
    <property type="match status" value="1"/>
</dbReference>
<comment type="caution">
    <text evidence="5">The sequence shown here is derived from an EMBL/GenBank/DDBJ whole genome shotgun (WGS) entry which is preliminary data.</text>
</comment>
<sequence>MIVVDYRDQRPLYEQVRDAYRRQILAGLLEPGTEMPSVRSLAAQLSVNPNTIQRAYHALEADGCICSVKGKGSFVSYNPEASQARKNELLAAFDETVQELLLIGVDPESLIERINGGGSRD</sequence>
<organism evidence="5 6">
    <name type="scientific">Slackia isoflavoniconvertens</name>
    <dbReference type="NCBI Taxonomy" id="572010"/>
    <lineage>
        <taxon>Bacteria</taxon>
        <taxon>Bacillati</taxon>
        <taxon>Actinomycetota</taxon>
        <taxon>Coriobacteriia</taxon>
        <taxon>Eggerthellales</taxon>
        <taxon>Eggerthellaceae</taxon>
        <taxon>Slackia</taxon>
    </lineage>
</organism>
<feature type="domain" description="HTH gntR-type" evidence="4">
    <location>
        <begin position="10"/>
        <end position="78"/>
    </location>
</feature>
<evidence type="ECO:0000256" key="2">
    <source>
        <dbReference type="ARBA" id="ARBA00023125"/>
    </source>
</evidence>
<dbReference type="PANTHER" id="PTHR38445:SF9">
    <property type="entry name" value="HTH-TYPE TRANSCRIPTIONAL REPRESSOR YTRA"/>
    <property type="match status" value="1"/>
</dbReference>
<keyword evidence="3" id="KW-0804">Transcription</keyword>
<protein>
    <submittedName>
        <fullName evidence="5">GntR family transcriptional regulator</fullName>
    </submittedName>
</protein>
<evidence type="ECO:0000259" key="4">
    <source>
        <dbReference type="PROSITE" id="PS50949"/>
    </source>
</evidence>